<feature type="transmembrane region" description="Helical" evidence="6">
    <location>
        <begin position="52"/>
        <end position="70"/>
    </location>
</feature>
<name>A0ABS3L7B7_9ENTE</name>
<feature type="transmembrane region" description="Helical" evidence="6">
    <location>
        <begin position="107"/>
        <end position="126"/>
    </location>
</feature>
<evidence type="ECO:0000256" key="5">
    <source>
        <dbReference type="ARBA" id="ARBA00023136"/>
    </source>
</evidence>
<dbReference type="Pfam" id="PF01027">
    <property type="entry name" value="Bax1-I"/>
    <property type="match status" value="1"/>
</dbReference>
<dbReference type="EMBL" id="JAFREM010000008">
    <property type="protein sequence ID" value="MBO1305495.1"/>
    <property type="molecule type" value="Genomic_DNA"/>
</dbReference>
<comment type="caution">
    <text evidence="7">The sequence shown here is derived from an EMBL/GenBank/DDBJ whole genome shotgun (WGS) entry which is preliminary data.</text>
</comment>
<dbReference type="Proteomes" id="UP000664601">
    <property type="component" value="Unassembled WGS sequence"/>
</dbReference>
<comment type="similarity">
    <text evidence="2 6">Belongs to the BI1 family.</text>
</comment>
<feature type="transmembrane region" description="Helical" evidence="6">
    <location>
        <begin position="20"/>
        <end position="40"/>
    </location>
</feature>
<sequence length="226" mass="24428">MNNQQAITGLNRFYGKIYGYLALGIGISAIISYLALGPMAYQVGQFIDGFPLGFFGLWIVEIILVIMLGAKAQTNPSLAIGGFIAYSMLNGLTLAVTLAMYEIGTVTQAFVTASVTFVAMSLVGTFTKRDLSGIGRAALSCLIGIIIAMLLNIFILHSGVVDLFISILMVVIMSAITAYDNQMIRRIYQQTNGQAGSGVAVFMALQLYLDFINLFISFLRIFGNNN</sequence>
<proteinExistence type="inferred from homology"/>
<evidence type="ECO:0000256" key="1">
    <source>
        <dbReference type="ARBA" id="ARBA00004141"/>
    </source>
</evidence>
<dbReference type="RefSeq" id="WP_207672436.1">
    <property type="nucleotide sequence ID" value="NZ_JAFREM010000008.1"/>
</dbReference>
<evidence type="ECO:0000256" key="6">
    <source>
        <dbReference type="RuleBase" id="RU004379"/>
    </source>
</evidence>
<evidence type="ECO:0000256" key="2">
    <source>
        <dbReference type="ARBA" id="ARBA00010350"/>
    </source>
</evidence>
<organism evidence="7 8">
    <name type="scientific">Candidatus Enterococcus moelleringii</name>
    <dbReference type="NCBI Taxonomy" id="2815325"/>
    <lineage>
        <taxon>Bacteria</taxon>
        <taxon>Bacillati</taxon>
        <taxon>Bacillota</taxon>
        <taxon>Bacilli</taxon>
        <taxon>Lactobacillales</taxon>
        <taxon>Enterococcaceae</taxon>
        <taxon>Enterococcus</taxon>
    </lineage>
</organism>
<comment type="subcellular location">
    <subcellularLocation>
        <location evidence="1">Membrane</location>
        <topology evidence="1">Multi-pass membrane protein</topology>
    </subcellularLocation>
</comment>
<feature type="transmembrane region" description="Helical" evidence="6">
    <location>
        <begin position="163"/>
        <end position="179"/>
    </location>
</feature>
<evidence type="ECO:0000313" key="8">
    <source>
        <dbReference type="Proteomes" id="UP000664601"/>
    </source>
</evidence>
<feature type="transmembrane region" description="Helical" evidence="6">
    <location>
        <begin position="77"/>
        <end position="101"/>
    </location>
</feature>
<dbReference type="InterPro" id="IPR006214">
    <property type="entry name" value="Bax_inhibitor_1-related"/>
</dbReference>
<keyword evidence="4 6" id="KW-1133">Transmembrane helix</keyword>
<keyword evidence="3 6" id="KW-0812">Transmembrane</keyword>
<evidence type="ECO:0000256" key="4">
    <source>
        <dbReference type="ARBA" id="ARBA00022989"/>
    </source>
</evidence>
<feature type="transmembrane region" description="Helical" evidence="6">
    <location>
        <begin position="199"/>
        <end position="222"/>
    </location>
</feature>
<evidence type="ECO:0000313" key="7">
    <source>
        <dbReference type="EMBL" id="MBO1305495.1"/>
    </source>
</evidence>
<reference evidence="7 8" key="1">
    <citation type="submission" date="2021-03" db="EMBL/GenBank/DDBJ databases">
        <title>Enterococcal diversity collection.</title>
        <authorList>
            <person name="Gilmore M.S."/>
            <person name="Schwartzman J."/>
            <person name="Van Tyne D."/>
            <person name="Martin M."/>
            <person name="Earl A.M."/>
            <person name="Manson A.L."/>
            <person name="Straub T."/>
            <person name="Salamzade R."/>
            <person name="Saavedra J."/>
            <person name="Lebreton F."/>
            <person name="Prichula J."/>
            <person name="Schaufler K."/>
            <person name="Gaca A."/>
            <person name="Sgardioli B."/>
            <person name="Wagenaar J."/>
            <person name="Strong T."/>
        </authorList>
    </citation>
    <scope>NUCLEOTIDE SEQUENCE [LARGE SCALE GENOMIC DNA]</scope>
    <source>
        <strain evidence="7 8">669A</strain>
    </source>
</reference>
<keyword evidence="8" id="KW-1185">Reference proteome</keyword>
<feature type="transmembrane region" description="Helical" evidence="6">
    <location>
        <begin position="138"/>
        <end position="157"/>
    </location>
</feature>
<keyword evidence="5 6" id="KW-0472">Membrane</keyword>
<dbReference type="CDD" id="cd10432">
    <property type="entry name" value="BI-1-like_bacterial"/>
    <property type="match status" value="1"/>
</dbReference>
<dbReference type="PANTHER" id="PTHR23291:SF50">
    <property type="entry name" value="PROTEIN LIFEGUARD 4"/>
    <property type="match status" value="1"/>
</dbReference>
<dbReference type="PANTHER" id="PTHR23291">
    <property type="entry name" value="BAX INHIBITOR-RELATED"/>
    <property type="match status" value="1"/>
</dbReference>
<accession>A0ABS3L7B7</accession>
<evidence type="ECO:0000256" key="3">
    <source>
        <dbReference type="ARBA" id="ARBA00022692"/>
    </source>
</evidence>
<gene>
    <name evidence="7" type="ORF">JZO70_04945</name>
</gene>
<protein>
    <submittedName>
        <fullName evidence="7">Bax inhibitor-1/YccA family protein</fullName>
    </submittedName>
</protein>